<reference evidence="11 12" key="1">
    <citation type="journal article" date="2010" name="DNA Res.">
        <title>Bacterial lifestyle in a deep-sea hydrothermal vent chimney revealed by the genome sequence of the thermophilic bacterium Deferribacter desulfuricans SSM1.</title>
        <authorList>
            <person name="Takaki Y."/>
            <person name="Shimamura S."/>
            <person name="Nakagawa S."/>
            <person name="Fukuhara Y."/>
            <person name="Horikawa H."/>
            <person name="Ankai A."/>
            <person name="Harada T."/>
            <person name="Hosoyama A."/>
            <person name="Oguchi A."/>
            <person name="Fukui S."/>
            <person name="Fujita N."/>
            <person name="Takami H."/>
            <person name="Takai K."/>
        </authorList>
    </citation>
    <scope>NUCLEOTIDE SEQUENCE [LARGE SCALE GENOMIC DNA]</scope>
    <source>
        <strain evidence="12">DSM 14783 / JCM 11476 / NBRC 101012 / SSM1</strain>
    </source>
</reference>
<feature type="binding site" evidence="8">
    <location>
        <position position="48"/>
    </location>
    <ligand>
        <name>[4Fe-4S] cluster</name>
        <dbReference type="ChEBI" id="CHEBI:49883"/>
        <label>1</label>
    </ligand>
</feature>
<dbReference type="PROSITE" id="PS01278">
    <property type="entry name" value="MTTASE_RADICAL"/>
    <property type="match status" value="1"/>
</dbReference>
<comment type="subcellular location">
    <subcellularLocation>
        <location evidence="8">Cytoplasm</location>
    </subcellularLocation>
</comment>
<feature type="binding site" evidence="8">
    <location>
        <position position="155"/>
    </location>
    <ligand>
        <name>[4Fe-4S] cluster</name>
        <dbReference type="ChEBI" id="CHEBI:49883"/>
        <label>2</label>
        <note>4Fe-4S-S-AdoMet</note>
    </ligand>
</feature>
<evidence type="ECO:0000256" key="6">
    <source>
        <dbReference type="ARBA" id="ARBA00023004"/>
    </source>
</evidence>
<dbReference type="InterPro" id="IPR020612">
    <property type="entry name" value="Methylthiotransferase_CS"/>
</dbReference>
<dbReference type="InterPro" id="IPR006638">
    <property type="entry name" value="Elp3/MiaA/NifB-like_rSAM"/>
</dbReference>
<dbReference type="SUPFAM" id="SSF102114">
    <property type="entry name" value="Radical SAM enzymes"/>
    <property type="match status" value="1"/>
</dbReference>
<evidence type="ECO:0000256" key="5">
    <source>
        <dbReference type="ARBA" id="ARBA00022723"/>
    </source>
</evidence>
<name>D3P9L5_DEFDS</name>
<dbReference type="PROSITE" id="PS51918">
    <property type="entry name" value="RADICAL_SAM"/>
    <property type="match status" value="1"/>
</dbReference>
<dbReference type="EC" id="2.8.4.4" evidence="8"/>
<accession>D3P9L5</accession>
<evidence type="ECO:0000256" key="1">
    <source>
        <dbReference type="ARBA" id="ARBA00022485"/>
    </source>
</evidence>
<dbReference type="Pfam" id="PF04055">
    <property type="entry name" value="Radical_SAM"/>
    <property type="match status" value="1"/>
</dbReference>
<dbReference type="SFLD" id="SFLDS00029">
    <property type="entry name" value="Radical_SAM"/>
    <property type="match status" value="1"/>
</dbReference>
<keyword evidence="12" id="KW-1185">Reference proteome</keyword>
<dbReference type="Gene3D" id="3.40.50.12160">
    <property type="entry name" value="Methylthiotransferase, N-terminal domain"/>
    <property type="match status" value="1"/>
</dbReference>
<dbReference type="RefSeq" id="WP_013008650.1">
    <property type="nucleotide sequence ID" value="NC_013939.1"/>
</dbReference>
<dbReference type="InterPro" id="IPR023404">
    <property type="entry name" value="rSAM_horseshoe"/>
</dbReference>
<dbReference type="PANTHER" id="PTHR43837:SF1">
    <property type="entry name" value="RIBOSOMAL PROTEIN US12 METHYLTHIOTRANSFERASE RIMO"/>
    <property type="match status" value="1"/>
</dbReference>
<dbReference type="HAMAP" id="MF_01865">
    <property type="entry name" value="MTTase_RimO"/>
    <property type="match status" value="1"/>
</dbReference>
<dbReference type="eggNOG" id="COG0621">
    <property type="taxonomic scope" value="Bacteria"/>
</dbReference>
<dbReference type="KEGG" id="ddf:DEFDS_1954"/>
<gene>
    <name evidence="8" type="primary">rimO</name>
    <name evidence="11" type="ordered locus">DEFDS_1954</name>
</gene>
<dbReference type="InterPro" id="IPR038135">
    <property type="entry name" value="Methylthiotransferase_N_sf"/>
</dbReference>
<dbReference type="SFLD" id="SFLDF00274">
    <property type="entry name" value="ribosomal_protein_S12_methylth"/>
    <property type="match status" value="1"/>
</dbReference>
<dbReference type="PANTHER" id="PTHR43837">
    <property type="entry name" value="RIBOSOMAL PROTEIN S12 METHYLTHIOTRANSFERASE RIMO"/>
    <property type="match status" value="1"/>
</dbReference>
<feature type="binding site" evidence="8">
    <location>
        <position position="12"/>
    </location>
    <ligand>
        <name>[4Fe-4S] cluster</name>
        <dbReference type="ChEBI" id="CHEBI:49883"/>
        <label>1</label>
    </ligand>
</feature>
<evidence type="ECO:0000313" key="12">
    <source>
        <dbReference type="Proteomes" id="UP000001520"/>
    </source>
</evidence>
<keyword evidence="2 8" id="KW-0963">Cytoplasm</keyword>
<dbReference type="HOGENOM" id="CLU_018697_0_1_0"/>
<keyword evidence="5 8" id="KW-0479">Metal-binding</keyword>
<comment type="similarity">
    <text evidence="8">Belongs to the methylthiotransferase family. RimO subfamily.</text>
</comment>
<proteinExistence type="inferred from homology"/>
<evidence type="ECO:0000313" key="11">
    <source>
        <dbReference type="EMBL" id="BAI81405.1"/>
    </source>
</evidence>
<dbReference type="InterPro" id="IPR013848">
    <property type="entry name" value="Methylthiotransferase_N"/>
</dbReference>
<dbReference type="SFLD" id="SFLDG01061">
    <property type="entry name" value="methylthiotransferase"/>
    <property type="match status" value="1"/>
</dbReference>
<dbReference type="SFLD" id="SFLDG01082">
    <property type="entry name" value="B12-binding_domain_containing"/>
    <property type="match status" value="1"/>
</dbReference>
<dbReference type="InterPro" id="IPR005840">
    <property type="entry name" value="Ribosomal_uS12_MeSTrfase_RimO"/>
</dbReference>
<keyword evidence="4 8" id="KW-0949">S-adenosyl-L-methionine</keyword>
<dbReference type="GO" id="GO:0035599">
    <property type="term" value="F:aspartic acid methylthiotransferase activity"/>
    <property type="evidence" value="ECO:0007669"/>
    <property type="project" value="TreeGrafter"/>
</dbReference>
<feature type="binding site" evidence="8">
    <location>
        <position position="148"/>
    </location>
    <ligand>
        <name>[4Fe-4S] cluster</name>
        <dbReference type="ChEBI" id="CHEBI:49883"/>
        <label>2</label>
        <note>4Fe-4S-S-AdoMet</note>
    </ligand>
</feature>
<evidence type="ECO:0000256" key="3">
    <source>
        <dbReference type="ARBA" id="ARBA00022679"/>
    </source>
</evidence>
<feature type="binding site" evidence="8">
    <location>
        <position position="152"/>
    </location>
    <ligand>
        <name>[4Fe-4S] cluster</name>
        <dbReference type="ChEBI" id="CHEBI:49883"/>
        <label>2</label>
        <note>4Fe-4S-S-AdoMet</note>
    </ligand>
</feature>
<keyword evidence="3 8" id="KW-0808">Transferase</keyword>
<keyword evidence="1 8" id="KW-0004">4Fe-4S</keyword>
<sequence>MSIKIASVSLGCPKNQVDLEVLLGKMTDEDFMLTNNPDEADAIIINTCGFIEPAVMEAVETILEFESYKEKGKKIIVTGCMVERYKNEFEKEFPFVDYYTGVGELKSVIDFLKNNSKPKQTEKNLYFSKNRVILNPQSFAYLKIADGCRNRCSYCTIPSIRGTQKSRKIEDILEEAQRLIDGGVKELILISQDTTKYGIDIYGSFMIKPLLEKLSSLEGDFYIRTLYLNPDGVDGELIDIILNNPKIINYFEIPIQHINDRILKLMNRKFNSSHIKKIFTLIKEKSEDAFIRTTFIVGFPSETEEEFNEIIDFLHEFKPDFAGFFPFYPEDGVKASTMDGQISKREKNKRVKQLEKIQKKITSERLKSLKKEKILCFAEKYNDDFDFIVEGRAIFQTPDIDGKVYIIDGVADSGVGPYLCKIKRVVYPDLYCKIESPYINEVTDEKSSC</sequence>
<dbReference type="GO" id="GO:0103039">
    <property type="term" value="F:protein methylthiotransferase activity"/>
    <property type="evidence" value="ECO:0007669"/>
    <property type="project" value="UniProtKB-EC"/>
</dbReference>
<evidence type="ECO:0000256" key="8">
    <source>
        <dbReference type="HAMAP-Rule" id="MF_01865"/>
    </source>
</evidence>
<dbReference type="CDD" id="cd01335">
    <property type="entry name" value="Radical_SAM"/>
    <property type="match status" value="1"/>
</dbReference>
<dbReference type="Proteomes" id="UP000001520">
    <property type="component" value="Chromosome"/>
</dbReference>
<dbReference type="SMART" id="SM00729">
    <property type="entry name" value="Elp3"/>
    <property type="match status" value="1"/>
</dbReference>
<dbReference type="GO" id="GO:0005829">
    <property type="term" value="C:cytosol"/>
    <property type="evidence" value="ECO:0007669"/>
    <property type="project" value="TreeGrafter"/>
</dbReference>
<evidence type="ECO:0000256" key="4">
    <source>
        <dbReference type="ARBA" id="ARBA00022691"/>
    </source>
</evidence>
<evidence type="ECO:0000259" key="9">
    <source>
        <dbReference type="PROSITE" id="PS51449"/>
    </source>
</evidence>
<protein>
    <recommendedName>
        <fullName evidence="8">Ribosomal protein uS12 methylthiotransferase RimO</fullName>
        <shortName evidence="8">uS12 MTTase</shortName>
        <shortName evidence="8">uS12 methylthiotransferase</shortName>
        <ecNumber evidence="8">2.8.4.4</ecNumber>
    </recommendedName>
    <alternativeName>
        <fullName evidence="8">Ribosomal protein uS12 (aspartate-C(3))-methylthiotransferase</fullName>
    </alternativeName>
    <alternativeName>
        <fullName evidence="8">Ribosome maturation factor RimO</fullName>
    </alternativeName>
</protein>
<dbReference type="InterPro" id="IPR007197">
    <property type="entry name" value="rSAM"/>
</dbReference>
<evidence type="ECO:0000256" key="2">
    <source>
        <dbReference type="ARBA" id="ARBA00022490"/>
    </source>
</evidence>
<feature type="domain" description="MTTase N-terminal" evidence="9">
    <location>
        <begin position="3"/>
        <end position="117"/>
    </location>
</feature>
<dbReference type="OrthoDB" id="9805215at2"/>
<dbReference type="NCBIfam" id="TIGR00089">
    <property type="entry name" value="MiaB/RimO family radical SAM methylthiotransferase"/>
    <property type="match status" value="1"/>
</dbReference>
<dbReference type="AlphaFoldDB" id="D3P9L5"/>
<keyword evidence="7 8" id="KW-0411">Iron-sulfur</keyword>
<dbReference type="Gene3D" id="3.80.30.20">
    <property type="entry name" value="tm_1862 like domain"/>
    <property type="match status" value="1"/>
</dbReference>
<keyword evidence="6 8" id="KW-0408">Iron</keyword>
<dbReference type="InterPro" id="IPR058240">
    <property type="entry name" value="rSAM_sf"/>
</dbReference>
<dbReference type="InterPro" id="IPR005839">
    <property type="entry name" value="Methylthiotransferase"/>
</dbReference>
<dbReference type="STRING" id="639282.DEFDS_1954"/>
<comment type="catalytic activity">
    <reaction evidence="8">
        <text>L-aspartate(89)-[ribosomal protein uS12]-hydrogen + (sulfur carrier)-SH + AH2 + 2 S-adenosyl-L-methionine = 3-methylsulfanyl-L-aspartate(89)-[ribosomal protein uS12]-hydrogen + (sulfur carrier)-H + 5'-deoxyadenosine + L-methionine + A + S-adenosyl-L-homocysteine + 2 H(+)</text>
        <dbReference type="Rhea" id="RHEA:37087"/>
        <dbReference type="Rhea" id="RHEA-COMP:10460"/>
        <dbReference type="Rhea" id="RHEA-COMP:10461"/>
        <dbReference type="Rhea" id="RHEA-COMP:14737"/>
        <dbReference type="Rhea" id="RHEA-COMP:14739"/>
        <dbReference type="ChEBI" id="CHEBI:13193"/>
        <dbReference type="ChEBI" id="CHEBI:15378"/>
        <dbReference type="ChEBI" id="CHEBI:17319"/>
        <dbReference type="ChEBI" id="CHEBI:17499"/>
        <dbReference type="ChEBI" id="CHEBI:29917"/>
        <dbReference type="ChEBI" id="CHEBI:29961"/>
        <dbReference type="ChEBI" id="CHEBI:57844"/>
        <dbReference type="ChEBI" id="CHEBI:57856"/>
        <dbReference type="ChEBI" id="CHEBI:59789"/>
        <dbReference type="ChEBI" id="CHEBI:64428"/>
        <dbReference type="ChEBI" id="CHEBI:73599"/>
        <dbReference type="EC" id="2.8.4.4"/>
    </reaction>
</comment>
<dbReference type="GO" id="GO:0051539">
    <property type="term" value="F:4 iron, 4 sulfur cluster binding"/>
    <property type="evidence" value="ECO:0007669"/>
    <property type="project" value="UniProtKB-UniRule"/>
</dbReference>
<dbReference type="Pfam" id="PF00919">
    <property type="entry name" value="UPF0004"/>
    <property type="match status" value="1"/>
</dbReference>
<dbReference type="NCBIfam" id="TIGR01125">
    <property type="entry name" value="30S ribosomal protein S12 methylthiotransferase RimO"/>
    <property type="match status" value="1"/>
</dbReference>
<dbReference type="GO" id="GO:0046872">
    <property type="term" value="F:metal ion binding"/>
    <property type="evidence" value="ECO:0007669"/>
    <property type="project" value="UniProtKB-KW"/>
</dbReference>
<feature type="binding site" evidence="8">
    <location>
        <position position="80"/>
    </location>
    <ligand>
        <name>[4Fe-4S] cluster</name>
        <dbReference type="ChEBI" id="CHEBI:49883"/>
        <label>1</label>
    </ligand>
</feature>
<dbReference type="EMBL" id="AP011529">
    <property type="protein sequence ID" value="BAI81405.1"/>
    <property type="molecule type" value="Genomic_DNA"/>
</dbReference>
<evidence type="ECO:0000259" key="10">
    <source>
        <dbReference type="PROSITE" id="PS51918"/>
    </source>
</evidence>
<organism evidence="11 12">
    <name type="scientific">Deferribacter desulfuricans (strain DSM 14783 / JCM 11476 / NBRC 101012 / SSM1)</name>
    <dbReference type="NCBI Taxonomy" id="639282"/>
    <lineage>
        <taxon>Bacteria</taxon>
        <taxon>Pseudomonadati</taxon>
        <taxon>Deferribacterota</taxon>
        <taxon>Deferribacteres</taxon>
        <taxon>Deferribacterales</taxon>
        <taxon>Deferribacteraceae</taxon>
        <taxon>Deferribacter</taxon>
    </lineage>
</organism>
<comment type="cofactor">
    <cofactor evidence="8">
        <name>[4Fe-4S] cluster</name>
        <dbReference type="ChEBI" id="CHEBI:49883"/>
    </cofactor>
    <text evidence="8">Binds 2 [4Fe-4S] clusters. One cluster is coordinated with 3 cysteines and an exchangeable S-adenosyl-L-methionine.</text>
</comment>
<dbReference type="FunFam" id="3.80.30.20:FF:000001">
    <property type="entry name" value="tRNA-2-methylthio-N(6)-dimethylallyladenosine synthase 2"/>
    <property type="match status" value="1"/>
</dbReference>
<comment type="function">
    <text evidence="8">Catalyzes the methylthiolation of an aspartic acid residue of ribosomal protein uS12.</text>
</comment>
<dbReference type="GO" id="GO:0006400">
    <property type="term" value="P:tRNA modification"/>
    <property type="evidence" value="ECO:0007669"/>
    <property type="project" value="InterPro"/>
</dbReference>
<evidence type="ECO:0000256" key="7">
    <source>
        <dbReference type="ARBA" id="ARBA00023014"/>
    </source>
</evidence>
<dbReference type="PROSITE" id="PS51449">
    <property type="entry name" value="MTTASE_N"/>
    <property type="match status" value="1"/>
</dbReference>
<feature type="domain" description="Radical SAM core" evidence="10">
    <location>
        <begin position="134"/>
        <end position="365"/>
    </location>
</feature>